<dbReference type="RefSeq" id="WP_013702847.1">
    <property type="nucleotide sequence ID" value="NC_015387.1"/>
</dbReference>
<dbReference type="KEGG" id="mhd:Marky_0027"/>
<organism evidence="3 4">
    <name type="scientific">Marinithermus hydrothermalis (strain DSM 14884 / JCM 11576 / T1)</name>
    <dbReference type="NCBI Taxonomy" id="869210"/>
    <lineage>
        <taxon>Bacteria</taxon>
        <taxon>Thermotogati</taxon>
        <taxon>Deinococcota</taxon>
        <taxon>Deinococci</taxon>
        <taxon>Thermales</taxon>
        <taxon>Thermaceae</taxon>
        <taxon>Marinithermus</taxon>
    </lineage>
</organism>
<dbReference type="CDD" id="cd00158">
    <property type="entry name" value="RHOD"/>
    <property type="match status" value="1"/>
</dbReference>
<protein>
    <submittedName>
        <fullName evidence="3">Rhodanese-like protein</fullName>
    </submittedName>
</protein>
<accession>F2NKM9</accession>
<dbReference type="SMART" id="SM00450">
    <property type="entry name" value="RHOD"/>
    <property type="match status" value="2"/>
</dbReference>
<sequence>MRGMITREPPENARFIDTRPEPDYLAGHLPAAHRLDLSAPRFRLRTPEELASFEQGLAELNGALGLEPGTPVVCYDEGLTARLARTAFFLALAGNEVYLWTEGWRDQARELGKLEPTPTRPWARFRRELLLTADEALAHPKLFDVRSAEEYRGFVHPPCCPRGGRIPGARHAPLEHFFEPEGLLEHLEVRPGEEVGVYCHSGARSAVAFWVLRGLGVQARNYLGSMHEWSREEDLPLDVG</sequence>
<proteinExistence type="predicted"/>
<dbReference type="InterPro" id="IPR036873">
    <property type="entry name" value="Rhodanese-like_dom_sf"/>
</dbReference>
<dbReference type="Gene3D" id="3.40.250.10">
    <property type="entry name" value="Rhodanese-like domain"/>
    <property type="match status" value="2"/>
</dbReference>
<dbReference type="Pfam" id="PF00581">
    <property type="entry name" value="Rhodanese"/>
    <property type="match status" value="2"/>
</dbReference>
<evidence type="ECO:0000256" key="1">
    <source>
        <dbReference type="ARBA" id="ARBA00022737"/>
    </source>
</evidence>
<dbReference type="AlphaFoldDB" id="F2NKM9"/>
<keyword evidence="4" id="KW-1185">Reference proteome</keyword>
<dbReference type="PANTHER" id="PTHR43855:SF1">
    <property type="entry name" value="THIOSULFATE SULFURTRANSFERASE"/>
    <property type="match status" value="1"/>
</dbReference>
<dbReference type="STRING" id="869210.Marky_0027"/>
<dbReference type="InterPro" id="IPR001763">
    <property type="entry name" value="Rhodanese-like_dom"/>
</dbReference>
<gene>
    <name evidence="3" type="ordered locus">Marky_0027</name>
</gene>
<dbReference type="PANTHER" id="PTHR43855">
    <property type="entry name" value="THIOSULFATE SULFURTRANSFERASE"/>
    <property type="match status" value="1"/>
</dbReference>
<dbReference type="EMBL" id="CP002630">
    <property type="protein sequence ID" value="AEB10792.1"/>
    <property type="molecule type" value="Genomic_DNA"/>
</dbReference>
<feature type="domain" description="Rhodanese" evidence="2">
    <location>
        <begin position="136"/>
        <end position="238"/>
    </location>
</feature>
<dbReference type="eggNOG" id="COG2897">
    <property type="taxonomic scope" value="Bacteria"/>
</dbReference>
<evidence type="ECO:0000259" key="2">
    <source>
        <dbReference type="PROSITE" id="PS50206"/>
    </source>
</evidence>
<dbReference type="SUPFAM" id="SSF52821">
    <property type="entry name" value="Rhodanese/Cell cycle control phosphatase"/>
    <property type="match status" value="2"/>
</dbReference>
<evidence type="ECO:0000313" key="4">
    <source>
        <dbReference type="Proteomes" id="UP000007030"/>
    </source>
</evidence>
<dbReference type="InterPro" id="IPR051126">
    <property type="entry name" value="Thiosulfate_sulfurtransferase"/>
</dbReference>
<keyword evidence="1" id="KW-0677">Repeat</keyword>
<feature type="domain" description="Rhodanese" evidence="2">
    <location>
        <begin position="9"/>
        <end position="116"/>
    </location>
</feature>
<evidence type="ECO:0000313" key="3">
    <source>
        <dbReference type="EMBL" id="AEB10792.1"/>
    </source>
</evidence>
<dbReference type="PROSITE" id="PS50206">
    <property type="entry name" value="RHODANESE_3"/>
    <property type="match status" value="2"/>
</dbReference>
<dbReference type="HOGENOM" id="CLU_1233822_0_0_0"/>
<name>F2NKM9_MARHT</name>
<reference evidence="3 4" key="1">
    <citation type="journal article" date="2012" name="Stand. Genomic Sci.">
        <title>Complete genome sequence of the aerobic, heterotroph Marinithermus hydrothermalis type strain (T1(T)) from a deep-sea hydrothermal vent chimney.</title>
        <authorList>
            <person name="Copeland A."/>
            <person name="Gu W."/>
            <person name="Yasawong M."/>
            <person name="Lapidus A."/>
            <person name="Lucas S."/>
            <person name="Deshpande S."/>
            <person name="Pagani I."/>
            <person name="Tapia R."/>
            <person name="Cheng J.F."/>
            <person name="Goodwin L.A."/>
            <person name="Pitluck S."/>
            <person name="Liolios K."/>
            <person name="Ivanova N."/>
            <person name="Mavromatis K."/>
            <person name="Mikhailova N."/>
            <person name="Pati A."/>
            <person name="Chen A."/>
            <person name="Palaniappan K."/>
            <person name="Land M."/>
            <person name="Pan C."/>
            <person name="Brambilla E.M."/>
            <person name="Rohde M."/>
            <person name="Tindall B.J."/>
            <person name="Sikorski J."/>
            <person name="Goker M."/>
            <person name="Detter J.C."/>
            <person name="Bristow J."/>
            <person name="Eisen J.A."/>
            <person name="Markowitz V."/>
            <person name="Hugenholtz P."/>
            <person name="Kyrpides N.C."/>
            <person name="Klenk H.P."/>
            <person name="Woyke T."/>
        </authorList>
    </citation>
    <scope>NUCLEOTIDE SEQUENCE [LARGE SCALE GENOMIC DNA]</scope>
    <source>
        <strain evidence="4">DSM 14884 / JCM 11576 / T1</strain>
    </source>
</reference>
<dbReference type="Proteomes" id="UP000007030">
    <property type="component" value="Chromosome"/>
</dbReference>